<dbReference type="GO" id="GO:0005975">
    <property type="term" value="P:carbohydrate metabolic process"/>
    <property type="evidence" value="ECO:0007669"/>
    <property type="project" value="InterPro"/>
</dbReference>
<dbReference type="RefSeq" id="WP_110839011.1">
    <property type="nucleotide sequence ID" value="NZ_QJVJ01000002.1"/>
</dbReference>
<evidence type="ECO:0000259" key="4">
    <source>
        <dbReference type="PROSITE" id="PS51677"/>
    </source>
</evidence>
<proteinExistence type="predicted"/>
<dbReference type="Gene3D" id="3.20.20.370">
    <property type="entry name" value="Glycoside hydrolase/deacetylase"/>
    <property type="match status" value="1"/>
</dbReference>
<dbReference type="SUPFAM" id="SSF88713">
    <property type="entry name" value="Glycoside hydrolase/deacetylase"/>
    <property type="match status" value="1"/>
</dbReference>
<dbReference type="AlphaFoldDB" id="A0A2V5KEF5"/>
<dbReference type="PROSITE" id="PS51677">
    <property type="entry name" value="NODB"/>
    <property type="match status" value="1"/>
</dbReference>
<comment type="subcellular location">
    <subcellularLocation>
        <location evidence="1">Secreted</location>
    </subcellularLocation>
</comment>
<evidence type="ECO:0000256" key="1">
    <source>
        <dbReference type="ARBA" id="ARBA00004613"/>
    </source>
</evidence>
<dbReference type="GO" id="GO:0016810">
    <property type="term" value="F:hydrolase activity, acting on carbon-nitrogen (but not peptide) bonds"/>
    <property type="evidence" value="ECO:0007669"/>
    <property type="project" value="InterPro"/>
</dbReference>
<dbReference type="GO" id="GO:0005576">
    <property type="term" value="C:extracellular region"/>
    <property type="evidence" value="ECO:0007669"/>
    <property type="project" value="UniProtKB-SubCell"/>
</dbReference>
<sequence length="362" mass="39889">MNKVSFYMPLAFAGALVIVLFAVWASAPGNESRDGEKTAIVANTAGAPTASTDSSGASRGIDEPPGHASAFSNGVQPSGTVAIAAATASSAALSADSPAPRPREYNLHPKTVRYRDKVLVLMYHHIDERESMVTIAPSKFRDHMKAVLDSEYNVIPMEAYIDFMKHGKPVPPNAVVVTFDDGYESFYTQAFPVLKELGIVATNFVVVSYVDTDYPKLPFLTWKQIGEMKRAGMSFYSHSYDLHNKKPDASGSDQPAMTQRRAKPRANRLETDTEYKERVVADLLLAEQQLRDHLGNQEPMLCFPFGAYSDTVVRLANEIGIDIVFTIKEGINTRETREIMRINAGVPYLSAEGLVARMNKFK</sequence>
<feature type="domain" description="NodB homology" evidence="4">
    <location>
        <begin position="173"/>
        <end position="362"/>
    </location>
</feature>
<evidence type="ECO:0000256" key="3">
    <source>
        <dbReference type="SAM" id="MobiDB-lite"/>
    </source>
</evidence>
<dbReference type="PANTHER" id="PTHR34216:SF3">
    <property type="entry name" value="POLY-BETA-1,6-N-ACETYL-D-GLUCOSAMINE N-DEACETYLASE"/>
    <property type="match status" value="1"/>
</dbReference>
<name>A0A2V5KEF5_9BACL</name>
<dbReference type="EMBL" id="QJVJ01000002">
    <property type="protein sequence ID" value="PYI56483.1"/>
    <property type="molecule type" value="Genomic_DNA"/>
</dbReference>
<keyword evidence="6" id="KW-1185">Reference proteome</keyword>
<feature type="region of interest" description="Disordered" evidence="3">
    <location>
        <begin position="246"/>
        <end position="269"/>
    </location>
</feature>
<accession>A0A2V5KEF5</accession>
<comment type="caution">
    <text evidence="5">The sequence shown here is derived from an EMBL/GenBank/DDBJ whole genome shotgun (WGS) entry which is preliminary data.</text>
</comment>
<evidence type="ECO:0000313" key="6">
    <source>
        <dbReference type="Proteomes" id="UP000247476"/>
    </source>
</evidence>
<protein>
    <submittedName>
        <fullName evidence="5">Polysaccharide deacetylase</fullName>
    </submittedName>
</protein>
<dbReference type="PANTHER" id="PTHR34216">
    <property type="match status" value="1"/>
</dbReference>
<organism evidence="5 6">
    <name type="scientific">Paenibacillus flagellatus</name>
    <dbReference type="NCBI Taxonomy" id="2211139"/>
    <lineage>
        <taxon>Bacteria</taxon>
        <taxon>Bacillati</taxon>
        <taxon>Bacillota</taxon>
        <taxon>Bacilli</taxon>
        <taxon>Bacillales</taxon>
        <taxon>Paenibacillaceae</taxon>
        <taxon>Paenibacillus</taxon>
    </lineage>
</organism>
<evidence type="ECO:0000313" key="5">
    <source>
        <dbReference type="EMBL" id="PYI56483.1"/>
    </source>
</evidence>
<dbReference type="OrthoDB" id="9778320at2"/>
<dbReference type="InterPro" id="IPR002509">
    <property type="entry name" value="NODB_dom"/>
</dbReference>
<dbReference type="InterPro" id="IPR011330">
    <property type="entry name" value="Glyco_hydro/deAcase_b/a-brl"/>
</dbReference>
<dbReference type="InterPro" id="IPR051398">
    <property type="entry name" value="Polysacch_Deacetylase"/>
</dbReference>
<gene>
    <name evidence="5" type="ORF">DLM86_05790</name>
</gene>
<evidence type="ECO:0000256" key="2">
    <source>
        <dbReference type="ARBA" id="ARBA00022729"/>
    </source>
</evidence>
<dbReference type="Proteomes" id="UP000247476">
    <property type="component" value="Unassembled WGS sequence"/>
</dbReference>
<reference evidence="5 6" key="1">
    <citation type="submission" date="2018-05" db="EMBL/GenBank/DDBJ databases">
        <title>Paenibacillus flagellatus sp. nov., isolated from selenium mineral soil.</title>
        <authorList>
            <person name="Dai X."/>
        </authorList>
    </citation>
    <scope>NUCLEOTIDE SEQUENCE [LARGE SCALE GENOMIC DNA]</scope>
    <source>
        <strain evidence="5 6">DXL2</strain>
    </source>
</reference>
<feature type="region of interest" description="Disordered" evidence="3">
    <location>
        <begin position="45"/>
        <end position="73"/>
    </location>
</feature>
<keyword evidence="2" id="KW-0732">Signal</keyword>
<dbReference type="Pfam" id="PF01522">
    <property type="entry name" value="Polysacc_deac_1"/>
    <property type="match status" value="1"/>
</dbReference>